<gene>
    <name evidence="3" type="ORF">THAOC_16148</name>
</gene>
<dbReference type="EMBL" id="AGNL01018378">
    <property type="protein sequence ID" value="EJK63210.1"/>
    <property type="molecule type" value="Genomic_DNA"/>
</dbReference>
<sequence>MNARSAKRLERRLKREAATTAPGSSNVLSKQPGVSSYERFSQFLAQDEDVLLDFVAKINKLFQEQLGRPAPFVSFVICGMQSSGKSTIMERFLNNPVNIVQEGTGTRCPLDTTCIHDANCREPRCELSGKELDEACAGTGLTTADVFAAITRHNQQLGEQERFSMEPLHLVYRANNVQNMRFVDTPGIISNLGTGKDNREDIKSILRNTMKRPNSKLCVLVEPKEFSTNAILDFCDVTFGSKDWSKDAIVLMTKFDKQLVSLFTLLCMDQSTSDPMPQEDARSGSKANKFFTEYHDVGIYPYLTITPTLEREDLNADELFVKRQDLIREASSYEDAKFQAWLETHARYRETDPQDPILEAEVSSRIGFRVAKEKMREVMLLDTATRLPEVLQSLRKEYSACRDALEVLEGKKMYCDPHYLKKELGSLLQLVCNRIKDYLDGDLEAAKRFPEALKTLDEELELEEESVWSDQRLGTVSPEDEEEWRNIIERMIDDGTMPDHAYAQRYFLGGKQFQRATVVLKAAMAEAFPNISEMKEFVPSGSGYLQGGLQRENWERATLAIVKMTSELSIHPGINFLIKHAGAIFKHLFTVAMKDIKLQDVKMGRLLDISPGLEGRLSDEFDKVLWDLMQNASDKMHVSTKSWYSCLDPNLPGFQPLEDEAEEDVYQLEAGGEFVKTPSRKQVQQEKQKEGLLNRFASLFSLKTVDDTTAKNILRDRAIQKAGERKRFLAEERTAMMNDAETDKVILSAFHYVIALHEQIHTYLNFQINDFLYNEFKNQVENFPREMVSDKIDFGALCPPNKSLDDEIVSLEAKMRGIDESLSDVNNIQSQMV</sequence>
<dbReference type="SUPFAM" id="SSF52540">
    <property type="entry name" value="P-loop containing nucleoside triphosphate hydrolases"/>
    <property type="match status" value="1"/>
</dbReference>
<dbReference type="GO" id="GO:0005874">
    <property type="term" value="C:microtubule"/>
    <property type="evidence" value="ECO:0007669"/>
    <property type="project" value="TreeGrafter"/>
</dbReference>
<proteinExistence type="predicted"/>
<dbReference type="OrthoDB" id="38946at2759"/>
<evidence type="ECO:0000313" key="4">
    <source>
        <dbReference type="Proteomes" id="UP000266841"/>
    </source>
</evidence>
<dbReference type="InterPro" id="IPR045063">
    <property type="entry name" value="Dynamin_N"/>
</dbReference>
<dbReference type="GO" id="GO:0003924">
    <property type="term" value="F:GTPase activity"/>
    <property type="evidence" value="ECO:0007669"/>
    <property type="project" value="TreeGrafter"/>
</dbReference>
<organism evidence="3 4">
    <name type="scientific">Thalassiosira oceanica</name>
    <name type="common">Marine diatom</name>
    <dbReference type="NCBI Taxonomy" id="159749"/>
    <lineage>
        <taxon>Eukaryota</taxon>
        <taxon>Sar</taxon>
        <taxon>Stramenopiles</taxon>
        <taxon>Ochrophyta</taxon>
        <taxon>Bacillariophyta</taxon>
        <taxon>Coscinodiscophyceae</taxon>
        <taxon>Thalassiosirophycidae</taxon>
        <taxon>Thalassiosirales</taxon>
        <taxon>Thalassiosiraceae</taxon>
        <taxon>Thalassiosira</taxon>
    </lineage>
</organism>
<dbReference type="InterPro" id="IPR027417">
    <property type="entry name" value="P-loop_NTPase"/>
</dbReference>
<feature type="region of interest" description="Disordered" evidence="1">
    <location>
        <begin position="1"/>
        <end position="31"/>
    </location>
</feature>
<feature type="domain" description="Dynamin N-terminal" evidence="2">
    <location>
        <begin position="76"/>
        <end position="229"/>
    </location>
</feature>
<reference evidence="3 4" key="1">
    <citation type="journal article" date="2012" name="Genome Biol.">
        <title>Genome and low-iron response of an oceanic diatom adapted to chronic iron limitation.</title>
        <authorList>
            <person name="Lommer M."/>
            <person name="Specht M."/>
            <person name="Roy A.S."/>
            <person name="Kraemer L."/>
            <person name="Andreson R."/>
            <person name="Gutowska M.A."/>
            <person name="Wolf J."/>
            <person name="Bergner S.V."/>
            <person name="Schilhabel M.B."/>
            <person name="Klostermeier U.C."/>
            <person name="Beiko R.G."/>
            <person name="Rosenstiel P."/>
            <person name="Hippler M."/>
            <person name="Laroche J."/>
        </authorList>
    </citation>
    <scope>NUCLEOTIDE SEQUENCE [LARGE SCALE GENOMIC DNA]</scope>
    <source>
        <strain evidence="3 4">CCMP1005</strain>
    </source>
</reference>
<evidence type="ECO:0000256" key="1">
    <source>
        <dbReference type="SAM" id="MobiDB-lite"/>
    </source>
</evidence>
<dbReference type="eggNOG" id="KOG0446">
    <property type="taxonomic scope" value="Eukaryota"/>
</dbReference>
<dbReference type="AlphaFoldDB" id="K0SD03"/>
<dbReference type="PANTHER" id="PTHR11566">
    <property type="entry name" value="DYNAMIN"/>
    <property type="match status" value="1"/>
</dbReference>
<dbReference type="Gene3D" id="3.40.50.300">
    <property type="entry name" value="P-loop containing nucleotide triphosphate hydrolases"/>
    <property type="match status" value="1"/>
</dbReference>
<keyword evidence="4" id="KW-1185">Reference proteome</keyword>
<dbReference type="PANTHER" id="PTHR11566:SF169">
    <property type="entry name" value="DYNAMIN-LIKE PROTEIN C"/>
    <property type="match status" value="1"/>
</dbReference>
<dbReference type="GO" id="GO:0005737">
    <property type="term" value="C:cytoplasm"/>
    <property type="evidence" value="ECO:0007669"/>
    <property type="project" value="TreeGrafter"/>
</dbReference>
<dbReference type="Pfam" id="PF00350">
    <property type="entry name" value="Dynamin_N"/>
    <property type="match status" value="1"/>
</dbReference>
<comment type="caution">
    <text evidence="3">The sequence shown here is derived from an EMBL/GenBank/DDBJ whole genome shotgun (WGS) entry which is preliminary data.</text>
</comment>
<dbReference type="GO" id="GO:0008017">
    <property type="term" value="F:microtubule binding"/>
    <property type="evidence" value="ECO:0007669"/>
    <property type="project" value="TreeGrafter"/>
</dbReference>
<dbReference type="Proteomes" id="UP000266841">
    <property type="component" value="Unassembled WGS sequence"/>
</dbReference>
<dbReference type="GO" id="GO:0016020">
    <property type="term" value="C:membrane"/>
    <property type="evidence" value="ECO:0007669"/>
    <property type="project" value="TreeGrafter"/>
</dbReference>
<dbReference type="OMA" id="ANCREPR"/>
<feature type="compositionally biased region" description="Basic residues" evidence="1">
    <location>
        <begin position="1"/>
        <end position="14"/>
    </location>
</feature>
<protein>
    <recommendedName>
        <fullName evidence="2">Dynamin N-terminal domain-containing protein</fullName>
    </recommendedName>
</protein>
<dbReference type="InterPro" id="IPR022812">
    <property type="entry name" value="Dynamin"/>
</dbReference>
<name>K0SD03_THAOC</name>
<feature type="compositionally biased region" description="Polar residues" evidence="1">
    <location>
        <begin position="21"/>
        <end position="31"/>
    </location>
</feature>
<evidence type="ECO:0000313" key="3">
    <source>
        <dbReference type="EMBL" id="EJK63210.1"/>
    </source>
</evidence>
<accession>K0SD03</accession>
<evidence type="ECO:0000259" key="2">
    <source>
        <dbReference type="Pfam" id="PF00350"/>
    </source>
</evidence>